<protein>
    <submittedName>
        <fullName evidence="5">Epidermal retinol dehydrogenase 2-like</fullName>
    </submittedName>
</protein>
<evidence type="ECO:0000256" key="2">
    <source>
        <dbReference type="RuleBase" id="RU000363"/>
    </source>
</evidence>
<gene>
    <name evidence="5" type="primary">LOC100367370</name>
</gene>
<comment type="similarity">
    <text evidence="2">Belongs to the short-chain dehydrogenases/reductases (SDR) family.</text>
</comment>
<dbReference type="PANTHER" id="PTHR24322">
    <property type="entry name" value="PKSB"/>
    <property type="match status" value="1"/>
</dbReference>
<dbReference type="GeneID" id="100367370"/>
<dbReference type="PRINTS" id="PR00080">
    <property type="entry name" value="SDRFAMILY"/>
</dbReference>
<dbReference type="RefSeq" id="XP_002735959.1">
    <property type="nucleotide sequence ID" value="XM_002735913.2"/>
</dbReference>
<evidence type="ECO:0000313" key="5">
    <source>
        <dbReference type="RefSeq" id="XP_002735959.1"/>
    </source>
</evidence>
<organism evidence="4 5">
    <name type="scientific">Saccoglossus kowalevskii</name>
    <name type="common">Acorn worm</name>
    <dbReference type="NCBI Taxonomy" id="10224"/>
    <lineage>
        <taxon>Eukaryota</taxon>
        <taxon>Metazoa</taxon>
        <taxon>Hemichordata</taxon>
        <taxon>Enteropneusta</taxon>
        <taxon>Harrimaniidae</taxon>
        <taxon>Saccoglossus</taxon>
    </lineage>
</organism>
<dbReference type="InterPro" id="IPR020904">
    <property type="entry name" value="Sc_DH/Rdtase_CS"/>
</dbReference>
<dbReference type="Pfam" id="PF00106">
    <property type="entry name" value="adh_short"/>
    <property type="match status" value="1"/>
</dbReference>
<reference evidence="5" key="1">
    <citation type="submission" date="2025-08" db="UniProtKB">
        <authorList>
            <consortium name="RefSeq"/>
        </authorList>
    </citation>
    <scope>IDENTIFICATION</scope>
    <source>
        <tissue evidence="5">Testes</tissue>
    </source>
</reference>
<evidence type="ECO:0000256" key="3">
    <source>
        <dbReference type="SAM" id="Phobius"/>
    </source>
</evidence>
<dbReference type="SUPFAM" id="SSF51735">
    <property type="entry name" value="NAD(P)-binding Rossmann-fold domains"/>
    <property type="match status" value="1"/>
</dbReference>
<evidence type="ECO:0000313" key="4">
    <source>
        <dbReference type="Proteomes" id="UP000694865"/>
    </source>
</evidence>
<dbReference type="InterPro" id="IPR036291">
    <property type="entry name" value="NAD(P)-bd_dom_sf"/>
</dbReference>
<feature type="transmembrane region" description="Helical" evidence="3">
    <location>
        <begin position="33"/>
        <end position="56"/>
    </location>
</feature>
<keyword evidence="1" id="KW-0560">Oxidoreductase</keyword>
<dbReference type="PANTHER" id="PTHR24322:SF746">
    <property type="entry name" value="SHORT CHAIN DEHYDROGENASE_REDUCTASE FAMILY 16C MEMBER 5"/>
    <property type="match status" value="1"/>
</dbReference>
<keyword evidence="3" id="KW-1133">Transmembrane helix</keyword>
<evidence type="ECO:0000256" key="1">
    <source>
        <dbReference type="ARBA" id="ARBA00023002"/>
    </source>
</evidence>
<dbReference type="InterPro" id="IPR002347">
    <property type="entry name" value="SDR_fam"/>
</dbReference>
<name>A0ABM0GRU7_SACKO</name>
<dbReference type="PRINTS" id="PR00081">
    <property type="entry name" value="GDHRDH"/>
</dbReference>
<keyword evidence="3" id="KW-0472">Membrane</keyword>
<dbReference type="Gene3D" id="3.40.50.720">
    <property type="entry name" value="NAD(P)-binding Rossmann-like Domain"/>
    <property type="match status" value="1"/>
</dbReference>
<keyword evidence="4" id="KW-1185">Reference proteome</keyword>
<dbReference type="CDD" id="cd05339">
    <property type="entry name" value="17beta-HSDXI-like_SDR_c"/>
    <property type="match status" value="1"/>
</dbReference>
<dbReference type="Proteomes" id="UP000694865">
    <property type="component" value="Unplaced"/>
</dbReference>
<sequence length="333" mass="37500">MCNQRVSTDQNIVSALNIVQTSMMSFLHDGFQLFLELLTVLWRVFLSCTLVFYRWVMPLDPKIIRGEIVLVTGAAGHLGRAIALEFAKKGCVLVLWDIDEAGNEATATDIREYGGVVFTYLCDCRKRIEIYRVATQVKKEVGDVSIIVNNAGTVVGKSFLDTEDCLVEDTVNVNMMAHFWTTKAFITSMLDKNHGHIVNITSSAGYIAVNGLTDYCASKFGAAGLCECLMYEMSALKKDGVHMTNVVPYYFEFGMFEGCRTRFTKLFPPLSKQTVVMAIMDGVLRNECMVFIPWYIKPMTAIKMLLPVDAFITLMDFLGTTSFMENFHRNKKF</sequence>
<dbReference type="PROSITE" id="PS00061">
    <property type="entry name" value="ADH_SHORT"/>
    <property type="match status" value="1"/>
</dbReference>
<proteinExistence type="inferred from homology"/>
<accession>A0ABM0GRU7</accession>
<keyword evidence="3" id="KW-0812">Transmembrane</keyword>